<evidence type="ECO:0008006" key="3">
    <source>
        <dbReference type="Google" id="ProtNLM"/>
    </source>
</evidence>
<dbReference type="EMBL" id="JAGGJA010000001">
    <property type="protein sequence ID" value="MCW9705743.1"/>
    <property type="molecule type" value="Genomic_DNA"/>
</dbReference>
<name>A0ABT3PJ16_9BACT</name>
<keyword evidence="2" id="KW-1185">Reference proteome</keyword>
<evidence type="ECO:0000313" key="1">
    <source>
        <dbReference type="EMBL" id="MCW9705743.1"/>
    </source>
</evidence>
<proteinExistence type="predicted"/>
<protein>
    <recommendedName>
        <fullName evidence="3">Outer membrane protein beta-barrel domain-containing protein</fullName>
    </recommendedName>
</protein>
<accession>A0ABT3PJ16</accession>
<sequence length="259" mass="28349">MIKHSRKRLFQHSFMLKVLLITLFVVVSADITRAQMFSADSDRQAQFNAPKTELYLGFEPATVTYQGEEGIDGAGQFSYDAPVIRAGFSSRALNLYLGAGGKVTGSDDVGYFDVGGNLNFGLPLYITEKFILLLPFRISSRLTNITNDRTSAAPLGTRDQFRFGGITAGAGLKANARPKPNIRIQLGAIPSYGFTFASGGLFGGSLGTLALNGRLFFDRLFGDTGLSLGYKYDLRNYNVDEEKYDYRVNGHSIQVGITF</sequence>
<organism evidence="1 2">
    <name type="scientific">Fodinibius salsisoli</name>
    <dbReference type="NCBI Taxonomy" id="2820877"/>
    <lineage>
        <taxon>Bacteria</taxon>
        <taxon>Pseudomonadati</taxon>
        <taxon>Balneolota</taxon>
        <taxon>Balneolia</taxon>
        <taxon>Balneolales</taxon>
        <taxon>Balneolaceae</taxon>
        <taxon>Fodinibius</taxon>
    </lineage>
</organism>
<gene>
    <name evidence="1" type="ORF">J6I44_02700</name>
</gene>
<comment type="caution">
    <text evidence="1">The sequence shown here is derived from an EMBL/GenBank/DDBJ whole genome shotgun (WGS) entry which is preliminary data.</text>
</comment>
<reference evidence="1 2" key="1">
    <citation type="submission" date="2021-03" db="EMBL/GenBank/DDBJ databases">
        <title>Aliifodinibius sp. nov., a new bacterium isolated from saline soil.</title>
        <authorList>
            <person name="Galisteo C."/>
            <person name="De La Haba R."/>
            <person name="Sanchez-Porro C."/>
            <person name="Ventosa A."/>
        </authorList>
    </citation>
    <scope>NUCLEOTIDE SEQUENCE [LARGE SCALE GENOMIC DNA]</scope>
    <source>
        <strain evidence="1 2">1BSP15-2V2</strain>
    </source>
</reference>
<dbReference type="Proteomes" id="UP001207918">
    <property type="component" value="Unassembled WGS sequence"/>
</dbReference>
<evidence type="ECO:0000313" key="2">
    <source>
        <dbReference type="Proteomes" id="UP001207918"/>
    </source>
</evidence>
<dbReference type="RefSeq" id="WP_265764404.1">
    <property type="nucleotide sequence ID" value="NZ_JAGGJA010000001.1"/>
</dbReference>